<evidence type="ECO:0000313" key="3">
    <source>
        <dbReference type="EMBL" id="QKU21703.1"/>
    </source>
</evidence>
<proteinExistence type="predicted"/>
<feature type="transmembrane region" description="Helical" evidence="2">
    <location>
        <begin position="95"/>
        <end position="115"/>
    </location>
</feature>
<evidence type="ECO:0000256" key="2">
    <source>
        <dbReference type="SAM" id="Phobius"/>
    </source>
</evidence>
<feature type="region of interest" description="Disordered" evidence="1">
    <location>
        <begin position="214"/>
        <end position="248"/>
    </location>
</feature>
<dbReference type="Pfam" id="PF13240">
    <property type="entry name" value="Zn_Ribbon_1"/>
    <property type="match status" value="1"/>
</dbReference>
<name>A0A6N1MI79_ACILW</name>
<feature type="compositionally biased region" description="Low complexity" evidence="1">
    <location>
        <begin position="214"/>
        <end position="223"/>
    </location>
</feature>
<feature type="transmembrane region" description="Helical" evidence="2">
    <location>
        <begin position="121"/>
        <end position="140"/>
    </location>
</feature>
<dbReference type="EMBL" id="CP054803">
    <property type="protein sequence ID" value="QKU21703.1"/>
    <property type="molecule type" value="Genomic_DNA"/>
</dbReference>
<dbReference type="InterPro" id="IPR026870">
    <property type="entry name" value="Zinc_ribbon_dom"/>
</dbReference>
<accession>A0A6N1MI79</accession>
<evidence type="ECO:0000313" key="4">
    <source>
        <dbReference type="Proteomes" id="UP000509126"/>
    </source>
</evidence>
<gene>
    <name evidence="3" type="ORF">FOB19_10015</name>
</gene>
<feature type="compositionally biased region" description="Polar residues" evidence="1">
    <location>
        <begin position="231"/>
        <end position="240"/>
    </location>
</feature>
<keyword evidence="2" id="KW-1133">Transmembrane helix</keyword>
<dbReference type="AlphaFoldDB" id="A0A6N1MI79"/>
<dbReference type="Proteomes" id="UP000509126">
    <property type="component" value="Chromosome"/>
</dbReference>
<sequence length="321" mass="36841">MFCSQCGQSNIENAKFCSSCGNKLENFDESQAAFQQPTKNDNELLTGHKKKQPRLWNPNAAINWSLLLTPVFGSYLQMKNWQEIGSTTEANNAKYWLVGTIIFILFLNLGTPFIWDDPYQLQTYPKSLGILYIIIWYFAFAKSQSDFVKKHLHSNYQKKSWGIPLIIASIILISSFTILMATSSTIIDAKYKSSALNSQKKPWEMDWDQTNNQVQTEQNTTAENHSEKYVQESNSSNPFSDPNYGKDLNISDKTQSAEQLHYDSILAVHPDALEIAKQKEFENWINSHSPEWRKYYDDVANSGTADQVIQMMNDYKANIIH</sequence>
<reference evidence="3 4" key="1">
    <citation type="submission" date="2019-11" db="EMBL/GenBank/DDBJ databases">
        <title>FDA dAtabase for Regulatory Grade micrObial Sequences (FDA-ARGOS): Supporting development and validation of Infectious Disease Dx tests.</title>
        <authorList>
            <person name="Patel R."/>
            <person name="Rucinski S."/>
            <person name="Tallon L."/>
            <person name="Sadzewicz L."/>
            <person name="Vavikolanu K."/>
            <person name="Mehta A."/>
            <person name="Aluvathingal J."/>
            <person name="Nadendla S."/>
            <person name="Nandy P."/>
            <person name="Geyer C."/>
            <person name="Yan Y."/>
            <person name="Sichtig H."/>
        </authorList>
    </citation>
    <scope>NUCLEOTIDE SEQUENCE [LARGE SCALE GENOMIC DNA]</scope>
    <source>
        <strain evidence="3 4">FDAARGOS_557</strain>
    </source>
</reference>
<organism evidence="3 4">
    <name type="scientific">Acinetobacter lwoffii</name>
    <dbReference type="NCBI Taxonomy" id="28090"/>
    <lineage>
        <taxon>Bacteria</taxon>
        <taxon>Pseudomonadati</taxon>
        <taxon>Pseudomonadota</taxon>
        <taxon>Gammaproteobacteria</taxon>
        <taxon>Moraxellales</taxon>
        <taxon>Moraxellaceae</taxon>
        <taxon>Acinetobacter</taxon>
    </lineage>
</organism>
<evidence type="ECO:0000256" key="1">
    <source>
        <dbReference type="SAM" id="MobiDB-lite"/>
    </source>
</evidence>
<feature type="transmembrane region" description="Helical" evidence="2">
    <location>
        <begin position="161"/>
        <end position="181"/>
    </location>
</feature>
<protein>
    <submittedName>
        <fullName evidence="3">Zinc ribbon domain-containing protein</fullName>
    </submittedName>
</protein>
<dbReference type="RefSeq" id="WP_174894429.1">
    <property type="nucleotide sequence ID" value="NZ_CP054803.1"/>
</dbReference>
<keyword evidence="2" id="KW-0472">Membrane</keyword>
<keyword evidence="2" id="KW-0812">Transmembrane</keyword>